<feature type="transmembrane region" description="Helical" evidence="1">
    <location>
        <begin position="6"/>
        <end position="23"/>
    </location>
</feature>
<feature type="transmembrane region" description="Helical" evidence="1">
    <location>
        <begin position="51"/>
        <end position="72"/>
    </location>
</feature>
<gene>
    <name evidence="2" type="ORF">GCM10022389_03680</name>
</gene>
<comment type="caution">
    <text evidence="2">The sequence shown here is derived from an EMBL/GenBank/DDBJ whole genome shotgun (WGS) entry which is preliminary data.</text>
</comment>
<keyword evidence="1" id="KW-0812">Transmembrane</keyword>
<evidence type="ECO:0000313" key="2">
    <source>
        <dbReference type="EMBL" id="GAA4062407.1"/>
    </source>
</evidence>
<reference evidence="3" key="1">
    <citation type="journal article" date="2019" name="Int. J. Syst. Evol. Microbiol.">
        <title>The Global Catalogue of Microorganisms (GCM) 10K type strain sequencing project: providing services to taxonomists for standard genome sequencing and annotation.</title>
        <authorList>
            <consortium name="The Broad Institute Genomics Platform"/>
            <consortium name="The Broad Institute Genome Sequencing Center for Infectious Disease"/>
            <person name="Wu L."/>
            <person name="Ma J."/>
        </authorList>
    </citation>
    <scope>NUCLEOTIDE SEQUENCE [LARGE SCALE GENOMIC DNA]</scope>
    <source>
        <strain evidence="3">JCM 17069</strain>
    </source>
</reference>
<dbReference type="Proteomes" id="UP001500367">
    <property type="component" value="Unassembled WGS sequence"/>
</dbReference>
<keyword evidence="1" id="KW-1133">Transmembrane helix</keyword>
<keyword evidence="3" id="KW-1185">Reference proteome</keyword>
<organism evidence="2 3">
    <name type="scientific">Flavobacterium cheonanense</name>
    <dbReference type="NCBI Taxonomy" id="706183"/>
    <lineage>
        <taxon>Bacteria</taxon>
        <taxon>Pseudomonadati</taxon>
        <taxon>Bacteroidota</taxon>
        <taxon>Flavobacteriia</taxon>
        <taxon>Flavobacteriales</taxon>
        <taxon>Flavobacteriaceae</taxon>
        <taxon>Flavobacterium</taxon>
    </lineage>
</organism>
<evidence type="ECO:0000313" key="3">
    <source>
        <dbReference type="Proteomes" id="UP001500367"/>
    </source>
</evidence>
<proteinExistence type="predicted"/>
<evidence type="ECO:0000256" key="1">
    <source>
        <dbReference type="SAM" id="Phobius"/>
    </source>
</evidence>
<dbReference type="EMBL" id="BAABCT010000001">
    <property type="protein sequence ID" value="GAA4062407.1"/>
    <property type="molecule type" value="Genomic_DNA"/>
</dbReference>
<sequence>MFLVYLILINDIVANIYKLGVIIPKMSKKELTKEDISKIKKINLFRFSNDWYSVLYGSTVLIYAYSFFFPYYGWRRKPTHIPENTEEYISSVIDFHLFFLPLVILSILNILIKKIEILKNYKTEKKAKVVVKLKIFKRVRVIIFDSYHLLFFSNTFKFNDVEINNKVVIERTYFRRLLNYKKET</sequence>
<name>A0ABP7V9L7_9FLAO</name>
<feature type="transmembrane region" description="Helical" evidence="1">
    <location>
        <begin position="92"/>
        <end position="112"/>
    </location>
</feature>
<keyword evidence="1" id="KW-0472">Membrane</keyword>
<protein>
    <submittedName>
        <fullName evidence="2">Uncharacterized protein</fullName>
    </submittedName>
</protein>
<accession>A0ABP7V9L7</accession>